<dbReference type="CDD" id="cd00495">
    <property type="entry name" value="Ribosomal_L25_TL5_CTC"/>
    <property type="match status" value="1"/>
</dbReference>
<feature type="domain" description="Large ribosomal subunit protein bL25 beta" evidence="8">
    <location>
        <begin position="103"/>
        <end position="187"/>
    </location>
</feature>
<reference evidence="9 10" key="1">
    <citation type="submission" date="2017-08" db="EMBL/GenBank/DDBJ databases">
        <title>Mesorhizobium wenxinae sp. nov., a novel rhizobial species isolated from root nodules of chickpea (Cicer arietinum L.).</title>
        <authorList>
            <person name="Zhang J."/>
        </authorList>
    </citation>
    <scope>NUCLEOTIDE SEQUENCE [LARGE SCALE GENOMIC DNA]</scope>
    <source>
        <strain evidence="9 10">SDW018</strain>
    </source>
</reference>
<evidence type="ECO:0000259" key="8">
    <source>
        <dbReference type="Pfam" id="PF14693"/>
    </source>
</evidence>
<keyword evidence="2 5" id="KW-0694">RNA-binding</keyword>
<dbReference type="PANTHER" id="PTHR33284:SF1">
    <property type="entry name" value="RIBOSOMAL PROTEIN L25_GLN-TRNA SYNTHETASE, ANTI-CODON-BINDING DOMAIN-CONTAINING PROTEIN"/>
    <property type="match status" value="1"/>
</dbReference>
<evidence type="ECO:0000313" key="9">
    <source>
        <dbReference type="EMBL" id="PAQ11444.1"/>
    </source>
</evidence>
<evidence type="ECO:0000256" key="4">
    <source>
        <dbReference type="ARBA" id="ARBA00023274"/>
    </source>
</evidence>
<evidence type="ECO:0000256" key="1">
    <source>
        <dbReference type="ARBA" id="ARBA00022730"/>
    </source>
</evidence>
<gene>
    <name evidence="5" type="primary">rplY</name>
    <name evidence="5" type="synonym">ctc</name>
    <name evidence="9" type="ORF">CIT26_05535</name>
</gene>
<accession>A0A271LTQ1</accession>
<keyword evidence="1 5" id="KW-0699">rRNA-binding</keyword>
<sequence>MSQDSYELKAEAREQVGKGSARAVRRNGKVPAVIYGDKQPPLAIALTYKDIYYKIHGGGFLTTIATIDVDGKKIQVLPKDFQLDPVKDFPVHVDFLRIGKDTEVNVDVPVHFINEDKSPGIKRGGVLNIVRHDVEFHCPANAIPEFITVDLTGTDIGDSIHISAVKLPAGVKPVIFDRDFTIATIAGSAAMKPETEEETVEAAEPEAAPADEEK</sequence>
<feature type="compositionally biased region" description="Acidic residues" evidence="6">
    <location>
        <begin position="195"/>
        <end position="214"/>
    </location>
</feature>
<dbReference type="NCBIfam" id="NF004128">
    <property type="entry name" value="PRK05618.1-2"/>
    <property type="match status" value="1"/>
</dbReference>
<dbReference type="GO" id="GO:0022625">
    <property type="term" value="C:cytosolic large ribosomal subunit"/>
    <property type="evidence" value="ECO:0007669"/>
    <property type="project" value="TreeGrafter"/>
</dbReference>
<evidence type="ECO:0000313" key="10">
    <source>
        <dbReference type="Proteomes" id="UP000216442"/>
    </source>
</evidence>
<dbReference type="InterPro" id="IPR020930">
    <property type="entry name" value="Ribosomal_uL5_bac-type"/>
</dbReference>
<evidence type="ECO:0000256" key="2">
    <source>
        <dbReference type="ARBA" id="ARBA00022884"/>
    </source>
</evidence>
<dbReference type="RefSeq" id="WP_095491609.1">
    <property type="nucleotide sequence ID" value="NZ_NPKJ01000019.1"/>
</dbReference>
<organism evidence="9 10">
    <name type="scientific">Mesorhizobium temperatum</name>
    <dbReference type="NCBI Taxonomy" id="241416"/>
    <lineage>
        <taxon>Bacteria</taxon>
        <taxon>Pseudomonadati</taxon>
        <taxon>Pseudomonadota</taxon>
        <taxon>Alphaproteobacteria</taxon>
        <taxon>Hyphomicrobiales</taxon>
        <taxon>Phyllobacteriaceae</taxon>
        <taxon>Mesorhizobium</taxon>
    </lineage>
</organism>
<proteinExistence type="inferred from homology"/>
<feature type="region of interest" description="Disordered" evidence="6">
    <location>
        <begin position="189"/>
        <end position="214"/>
    </location>
</feature>
<dbReference type="GO" id="GO:0003735">
    <property type="term" value="F:structural constituent of ribosome"/>
    <property type="evidence" value="ECO:0007669"/>
    <property type="project" value="InterPro"/>
</dbReference>
<dbReference type="InterPro" id="IPR037121">
    <property type="entry name" value="Ribosomal_bL25_C"/>
</dbReference>
<comment type="similarity">
    <text evidence="5">Belongs to the bacterial ribosomal protein bL25 family. CTC subfamily.</text>
</comment>
<dbReference type="Pfam" id="PF01386">
    <property type="entry name" value="Ribosomal_L25p"/>
    <property type="match status" value="1"/>
</dbReference>
<keyword evidence="4 5" id="KW-0687">Ribonucleoprotein</keyword>
<keyword evidence="10" id="KW-1185">Reference proteome</keyword>
<feature type="domain" description="Large ribosomal subunit protein bL25 L25" evidence="7">
    <location>
        <begin position="8"/>
        <end position="95"/>
    </location>
</feature>
<comment type="subunit">
    <text evidence="5">Part of the 50S ribosomal subunit; part of the 5S rRNA/L5/L18/L25 subcomplex. Contacts the 5S rRNA. Binds to the 5S rRNA independently of L5 and L18.</text>
</comment>
<evidence type="ECO:0000256" key="6">
    <source>
        <dbReference type="SAM" id="MobiDB-lite"/>
    </source>
</evidence>
<dbReference type="SUPFAM" id="SSF50715">
    <property type="entry name" value="Ribosomal protein L25-like"/>
    <property type="match status" value="1"/>
</dbReference>
<dbReference type="NCBIfam" id="NF004612">
    <property type="entry name" value="PRK05943.1"/>
    <property type="match status" value="1"/>
</dbReference>
<keyword evidence="3 5" id="KW-0689">Ribosomal protein</keyword>
<dbReference type="GO" id="GO:0008097">
    <property type="term" value="F:5S rRNA binding"/>
    <property type="evidence" value="ECO:0007669"/>
    <property type="project" value="InterPro"/>
</dbReference>
<dbReference type="HAMAP" id="MF_01334">
    <property type="entry name" value="Ribosomal_bL25_CTC"/>
    <property type="match status" value="1"/>
</dbReference>
<evidence type="ECO:0000259" key="7">
    <source>
        <dbReference type="Pfam" id="PF01386"/>
    </source>
</evidence>
<evidence type="ECO:0000256" key="3">
    <source>
        <dbReference type="ARBA" id="ARBA00022980"/>
    </source>
</evidence>
<comment type="function">
    <text evidence="5">This is one of the proteins that binds to the 5S RNA in the ribosome where it forms part of the central protuberance.</text>
</comment>
<dbReference type="GO" id="GO:0006412">
    <property type="term" value="P:translation"/>
    <property type="evidence" value="ECO:0007669"/>
    <property type="project" value="UniProtKB-UniRule"/>
</dbReference>
<dbReference type="Gene3D" id="2.40.240.10">
    <property type="entry name" value="Ribosomal Protein L25, Chain P"/>
    <property type="match status" value="1"/>
</dbReference>
<dbReference type="PANTHER" id="PTHR33284">
    <property type="entry name" value="RIBOSOMAL PROTEIN L25/GLN-TRNA SYNTHETASE, ANTI-CODON-BINDING DOMAIN-CONTAINING PROTEIN"/>
    <property type="match status" value="1"/>
</dbReference>
<name>A0A271LTQ1_9HYPH</name>
<dbReference type="EMBL" id="NPKJ01000019">
    <property type="protein sequence ID" value="PAQ11444.1"/>
    <property type="molecule type" value="Genomic_DNA"/>
</dbReference>
<dbReference type="AlphaFoldDB" id="A0A271LTQ1"/>
<comment type="caution">
    <text evidence="9">The sequence shown here is derived from an EMBL/GenBank/DDBJ whole genome shotgun (WGS) entry which is preliminary data.</text>
</comment>
<dbReference type="NCBIfam" id="TIGR00731">
    <property type="entry name" value="bL25_bact_ctc"/>
    <property type="match status" value="1"/>
</dbReference>
<dbReference type="InterPro" id="IPR001021">
    <property type="entry name" value="Ribosomal_bL25_long"/>
</dbReference>
<dbReference type="InterPro" id="IPR029751">
    <property type="entry name" value="Ribosomal_L25_dom"/>
</dbReference>
<dbReference type="InterPro" id="IPR011035">
    <property type="entry name" value="Ribosomal_bL25/Gln-tRNA_synth"/>
</dbReference>
<dbReference type="Pfam" id="PF14693">
    <property type="entry name" value="Ribosomal_TL5_C"/>
    <property type="match status" value="1"/>
</dbReference>
<dbReference type="Proteomes" id="UP000216442">
    <property type="component" value="Unassembled WGS sequence"/>
</dbReference>
<dbReference type="Gene3D" id="2.170.120.20">
    <property type="entry name" value="Ribosomal protein L25, beta domain"/>
    <property type="match status" value="1"/>
</dbReference>
<dbReference type="InterPro" id="IPR020057">
    <property type="entry name" value="Ribosomal_bL25_b-dom"/>
</dbReference>
<protein>
    <recommendedName>
        <fullName evidence="5">Large ribosomal subunit protein bL25</fullName>
    </recommendedName>
    <alternativeName>
        <fullName evidence="5">General stress protein CTC</fullName>
    </alternativeName>
</protein>
<evidence type="ECO:0000256" key="5">
    <source>
        <dbReference type="HAMAP-Rule" id="MF_01334"/>
    </source>
</evidence>
<dbReference type="InterPro" id="IPR020056">
    <property type="entry name" value="Rbsml_bL25/Gln-tRNA_synth_N"/>
</dbReference>
<dbReference type="OrthoDB" id="9806411at2"/>